<proteinExistence type="predicted"/>
<evidence type="ECO:0000313" key="4">
    <source>
        <dbReference type="Proteomes" id="UP001253637"/>
    </source>
</evidence>
<dbReference type="SUPFAM" id="SSF53300">
    <property type="entry name" value="vWA-like"/>
    <property type="match status" value="1"/>
</dbReference>
<name>A0A811BS41_9VIRU</name>
<evidence type="ECO:0000313" key="3">
    <source>
        <dbReference type="EMBL" id="BCU03305.1"/>
    </source>
</evidence>
<keyword evidence="1" id="KW-0175">Coiled coil</keyword>
<dbReference type="EMBL" id="LC625835">
    <property type="protein sequence ID" value="BCU03305.1"/>
    <property type="molecule type" value="Genomic_DNA"/>
</dbReference>
<accession>A0A811BS41</accession>
<feature type="compositionally biased region" description="Acidic residues" evidence="2">
    <location>
        <begin position="784"/>
        <end position="793"/>
    </location>
</feature>
<sequence length="1210" mass="125504">MLRQQQTTTQPSDEATYVSLGGDLGLVTIKSTTPSAAAPRDLHVVFVLDRSGSMAGTFRRLVLPACAGYIDAVTPRRASAVYFNDRAKVDAHVTAATLRACRRDGTHTTRIDRGVGAAVDFVLGLAPPPAAAPLPPVYQFVFMTDGANDIDCTGSALEHAIAAAGAKLRAAACDAFVSVINVGADADTRAGMWTHAALSTMSVSTEGAFAVARTGADVPQVVATLAAHTLAVVGSGIGCMRTVGLAAPEGTDIDGGRPVPAIITLAGTAPQQSARIVGESACVLVCGGPPKAISITTGAGAHCVPVVVADVLDADTAVSAIETVDDHVRRVAMAQVSGGAALDVARAVSLLRGALDAIDASGALSKNAGARETAARTPAQRVRAMRRTVAASRERVAAIRDTHLVSRAAPADMAAYVDGMGGAKYGAAALKRAASAAATMAPYDAASIMRALAQARPMMTTQPGAAGRGDDQGDKDDEAPCSFFSQATAAELWADATSPEQHEAVRAAAGGRVDEHVVLAGFGMLGYGVRTRRSASAVVEPWRLGVRYVSCDPVATNDAIGALAAGYRLEDASRKRITDVVVVRDPARPAVYDAYAKTPLATAYLAVVHARNPSVGLPSQRVALPALAMMRAAAQVAGHHGPNQATGAHAHVLLRLVLHTAHGMANNERAAHVASVLATPGGAGCGSVLTTKAHVHRVAQAAAYMVCRPESAALAEDPSRLAAAARAMLAQAVTEAHASTSLSPGESLASALAPSPDVGSAVGRAPADPADKNGHGGSDKEEDHDLSDDEDEDSVVIQDATNEAAGTDGDSQGTAQDDDALVEILDAMLSTGAHPVPLADDVDEPTMVECSADYDVDAAIKAGALCLRWLSREAAVVDALVGVALVHALYVVIVPMARDALDKGLFRPTTTGAAVTMSDLVTAFVASSADAEDACACALGAALKNPLATDLGAFVAHYWSLASDSPRPLDGNETAVCVAALVAQTLQRPTASKRCADPDTGEAQLEPLDHITACRAYLGESAATVRRQRYRQLLAAKNARLREAERLRREAAAEAERERMRQAWRAVHVGMPVVFTADQVDAHNRAHPDDPWSLSVHPTTRHPSALLNDRCCFASCPDYMRRLGNAGLWEHLALGQCTPAFHVAARQAFAGVRCRYAADEPRAEILADFTAAVRAALAERGIVEHSPDMYDVTLAQFERAHGIAPETCST</sequence>
<reference evidence="3" key="1">
    <citation type="submission" date="2021-04" db="EMBL/GenBank/DDBJ databases">
        <title>Draft Genome Sequence of Pandoravirus japonicus, Isolated from the Sabaishi River of Niigata, Japan.</title>
        <authorList>
            <person name="Hosokawa N."/>
            <person name="Takahashi H."/>
            <person name="Aoki K."/>
            <person name="Takemura M."/>
        </authorList>
    </citation>
    <scope>NUCLEOTIDE SEQUENCE</scope>
</reference>
<evidence type="ECO:0000256" key="2">
    <source>
        <dbReference type="SAM" id="MobiDB-lite"/>
    </source>
</evidence>
<dbReference type="Gene3D" id="3.40.50.410">
    <property type="entry name" value="von Willebrand factor, type A domain"/>
    <property type="match status" value="1"/>
</dbReference>
<protein>
    <submittedName>
        <fullName evidence="3">von Willebrand factor type A domain containing protein</fullName>
    </submittedName>
</protein>
<dbReference type="InterPro" id="IPR036465">
    <property type="entry name" value="vWFA_dom_sf"/>
</dbReference>
<feature type="region of interest" description="Disordered" evidence="2">
    <location>
        <begin position="740"/>
        <end position="793"/>
    </location>
</feature>
<organism evidence="3 4">
    <name type="scientific">Pandoravirus japonicus</name>
    <dbReference type="NCBI Taxonomy" id="2823154"/>
    <lineage>
        <taxon>Viruses</taxon>
        <taxon>Pandoravirus</taxon>
    </lineage>
</organism>
<evidence type="ECO:0000256" key="1">
    <source>
        <dbReference type="SAM" id="Coils"/>
    </source>
</evidence>
<dbReference type="Proteomes" id="UP001253637">
    <property type="component" value="Segment"/>
</dbReference>
<feature type="coiled-coil region" evidence="1">
    <location>
        <begin position="1027"/>
        <end position="1061"/>
    </location>
</feature>
<feature type="compositionally biased region" description="Basic and acidic residues" evidence="2">
    <location>
        <begin position="769"/>
        <end position="783"/>
    </location>
</feature>